<protein>
    <submittedName>
        <fullName evidence="2">Uncharacterized protein</fullName>
    </submittedName>
</protein>
<evidence type="ECO:0000256" key="1">
    <source>
        <dbReference type="SAM" id="MobiDB-lite"/>
    </source>
</evidence>
<gene>
    <name evidence="2" type="ORF">Acr_00g0074400</name>
</gene>
<accession>A0A7J0DSD4</accession>
<reference evidence="3" key="1">
    <citation type="submission" date="2019-07" db="EMBL/GenBank/DDBJ databases">
        <title>De Novo Assembly of kiwifruit Actinidia rufa.</title>
        <authorList>
            <person name="Sugita-Konishi S."/>
            <person name="Sato K."/>
            <person name="Mori E."/>
            <person name="Abe Y."/>
            <person name="Kisaki G."/>
            <person name="Hamano K."/>
            <person name="Suezawa K."/>
            <person name="Otani M."/>
            <person name="Fukuda T."/>
            <person name="Manabe T."/>
            <person name="Gomi K."/>
            <person name="Tabuchi M."/>
            <person name="Akimitsu K."/>
            <person name="Kataoka I."/>
        </authorList>
    </citation>
    <scope>NUCLEOTIDE SEQUENCE [LARGE SCALE GENOMIC DNA]</scope>
    <source>
        <strain evidence="3">cv. Fuchu</strain>
    </source>
</reference>
<feature type="compositionally biased region" description="Polar residues" evidence="1">
    <location>
        <begin position="1"/>
        <end position="36"/>
    </location>
</feature>
<feature type="compositionally biased region" description="Low complexity" evidence="1">
    <location>
        <begin position="37"/>
        <end position="46"/>
    </location>
</feature>
<feature type="region of interest" description="Disordered" evidence="1">
    <location>
        <begin position="1"/>
        <end position="47"/>
    </location>
</feature>
<dbReference type="AlphaFoldDB" id="A0A7J0DSD4"/>
<keyword evidence="3" id="KW-1185">Reference proteome</keyword>
<evidence type="ECO:0000313" key="3">
    <source>
        <dbReference type="Proteomes" id="UP000585474"/>
    </source>
</evidence>
<comment type="caution">
    <text evidence="2">The sequence shown here is derived from an EMBL/GenBank/DDBJ whole genome shotgun (WGS) entry which is preliminary data.</text>
</comment>
<dbReference type="Proteomes" id="UP000585474">
    <property type="component" value="Unassembled WGS sequence"/>
</dbReference>
<proteinExistence type="predicted"/>
<sequence length="102" mass="11210">MVNRKQNAGATTCKVGQTNTANNGQELTQCLSTDTSPNPQNPQGQNSQTDIMEQICIVSENMATMQQTQRVFTEIMLATQYCLNSIPMGPPSSHQVMETTRD</sequence>
<organism evidence="2 3">
    <name type="scientific">Actinidia rufa</name>
    <dbReference type="NCBI Taxonomy" id="165716"/>
    <lineage>
        <taxon>Eukaryota</taxon>
        <taxon>Viridiplantae</taxon>
        <taxon>Streptophyta</taxon>
        <taxon>Embryophyta</taxon>
        <taxon>Tracheophyta</taxon>
        <taxon>Spermatophyta</taxon>
        <taxon>Magnoliopsida</taxon>
        <taxon>eudicotyledons</taxon>
        <taxon>Gunneridae</taxon>
        <taxon>Pentapetalae</taxon>
        <taxon>asterids</taxon>
        <taxon>Ericales</taxon>
        <taxon>Actinidiaceae</taxon>
        <taxon>Actinidia</taxon>
    </lineage>
</organism>
<name>A0A7J0DSD4_9ERIC</name>
<dbReference type="EMBL" id="BJWL01000376">
    <property type="protein sequence ID" value="GFS41447.1"/>
    <property type="molecule type" value="Genomic_DNA"/>
</dbReference>
<evidence type="ECO:0000313" key="2">
    <source>
        <dbReference type="EMBL" id="GFS41447.1"/>
    </source>
</evidence>